<accession>A0A160N4U1</accession>
<feature type="binding site" evidence="3">
    <location>
        <position position="127"/>
    </location>
    <ligand>
        <name>Mg(2+)</name>
        <dbReference type="ChEBI" id="CHEBI:18420"/>
        <label>1</label>
    </ligand>
</feature>
<dbReference type="Pfam" id="PF03747">
    <property type="entry name" value="ADP_ribosyl_GH"/>
    <property type="match status" value="1"/>
</dbReference>
<dbReference type="GO" id="GO:0046872">
    <property type="term" value="F:metal ion binding"/>
    <property type="evidence" value="ECO:0007669"/>
    <property type="project" value="UniProtKB-KW"/>
</dbReference>
<dbReference type="PANTHER" id="PTHR16222">
    <property type="entry name" value="ADP-RIBOSYLGLYCOHYDROLASE"/>
    <property type="match status" value="1"/>
</dbReference>
<dbReference type="SUPFAM" id="SSF101478">
    <property type="entry name" value="ADP-ribosylglycohydrolase"/>
    <property type="match status" value="1"/>
</dbReference>
<comment type="similarity">
    <text evidence="1">Belongs to the ADP-ribosylglycohydrolase family.</text>
</comment>
<organism evidence="5 6">
    <name type="scientific">Dyella thiooxydans</name>
    <dbReference type="NCBI Taxonomy" id="445710"/>
    <lineage>
        <taxon>Bacteria</taxon>
        <taxon>Pseudomonadati</taxon>
        <taxon>Pseudomonadota</taxon>
        <taxon>Gammaproteobacteria</taxon>
        <taxon>Lysobacterales</taxon>
        <taxon>Rhodanobacteraceae</taxon>
        <taxon>Dyella</taxon>
    </lineage>
</organism>
<dbReference type="CDD" id="cd14505">
    <property type="entry name" value="CDKN3-like"/>
    <property type="match status" value="1"/>
</dbReference>
<reference evidence="5 6" key="1">
    <citation type="submission" date="2016-02" db="EMBL/GenBank/DDBJ databases">
        <title>Complete genome sequencing and analysis of ATSB10, Dyella thiooxydans isolated from rhizosphere soil of sunflower (Helianthus annuus L.).</title>
        <authorList>
            <person name="Lee Y."/>
            <person name="Hwangbo K."/>
            <person name="Chung H."/>
            <person name="Yoo J."/>
            <person name="Kim K.Y."/>
            <person name="Sa T.M."/>
            <person name="Um Y."/>
            <person name="Madhaiyan M."/>
        </authorList>
    </citation>
    <scope>NUCLEOTIDE SEQUENCE [LARGE SCALE GENOMIC DNA]</scope>
    <source>
        <strain evidence="5 6">ATSB10</strain>
    </source>
</reference>
<dbReference type="Pfam" id="PF22784">
    <property type="entry name" value="PTP-SAK"/>
    <property type="match status" value="1"/>
</dbReference>
<dbReference type="InterPro" id="IPR029021">
    <property type="entry name" value="Prot-tyrosine_phosphatase-like"/>
</dbReference>
<dbReference type="SMART" id="SM00404">
    <property type="entry name" value="PTPc_motif"/>
    <property type="match status" value="1"/>
</dbReference>
<proteinExistence type="inferred from homology"/>
<keyword evidence="2" id="KW-0378">Hydrolase</keyword>
<dbReference type="KEGG" id="dtx:ATSB10_31840"/>
<dbReference type="Gene3D" id="1.10.4080.10">
    <property type="entry name" value="ADP-ribosylation/Crystallin J1"/>
    <property type="match status" value="1"/>
</dbReference>
<dbReference type="Gene3D" id="3.90.190.10">
    <property type="entry name" value="Protein tyrosine phosphatase superfamily"/>
    <property type="match status" value="1"/>
</dbReference>
<sequence>MCCSEVPRVPNTEPAGPHRLDWTRNLNATQRRGCRTDLVSNGDTDHCQDVAPTGSDDHAVEKFESIYVRRDRLAGGLQGLLIGDALGVPYAFHDPSELPPLQQIDFEPPAGFPRSHRGVPPGTWSDDGAQALCLLESLLTKDTLDLGDFSRRLVDWADRGHLAVDGKVFDIGSQTARAIARLRAGAAPNEAGPSSESDNGNGSLMRVLPLALWHAGDDTSLIAMAAQQSLPTHGHPRAAVACALLCLWARAEIESAPHGWERAETVLRQLGPANGLPQAEIEHVLDPSHADRVAGSGYVVDTLWSARQSLEHTGSYTDAVRHAVGLGRDTDTTAAVVGGLAGIRYGLYGIPLSWRMRLRGVELFRGFQDALVQRVSSTEHHSGQVIRTSQSHPLRIGTINLDSGGRIGITFCPGKKQASAMSGHWDRDLDIDLQAIRDWGATHLVTLIAPWEFEELSVTDLPTRAAAHGLIWHHAPIMDGHVPGIVPDGEDASLWFEAVWSKLRTTLLDSLAQGEGAVVHCKGGLGRAGTVAALLLAHASGGMAADDIIQRVREARPNAIETVAQERYLRDHFSEHVI</sequence>
<evidence type="ECO:0000256" key="3">
    <source>
        <dbReference type="PIRSR" id="PIRSR605502-1"/>
    </source>
</evidence>
<keyword evidence="3" id="KW-0460">Magnesium</keyword>
<dbReference type="InterPro" id="IPR000387">
    <property type="entry name" value="Tyr_Pase_dom"/>
</dbReference>
<protein>
    <recommendedName>
        <fullName evidence="4">Tyrosine specific protein phosphatases domain-containing protein</fullName>
    </recommendedName>
</protein>
<feature type="binding site" evidence="3">
    <location>
        <position position="125"/>
    </location>
    <ligand>
        <name>Mg(2+)</name>
        <dbReference type="ChEBI" id="CHEBI:18420"/>
        <label>1</label>
    </ligand>
</feature>
<dbReference type="PATRIC" id="fig|445710.3.peg.3185"/>
<dbReference type="Proteomes" id="UP000077255">
    <property type="component" value="Chromosome"/>
</dbReference>
<gene>
    <name evidence="5" type="ORF">ATSB10_31840</name>
</gene>
<evidence type="ECO:0000256" key="2">
    <source>
        <dbReference type="ARBA" id="ARBA00022801"/>
    </source>
</evidence>
<dbReference type="InterPro" id="IPR050792">
    <property type="entry name" value="ADP-ribosylglycohydrolase"/>
</dbReference>
<dbReference type="InterPro" id="IPR057023">
    <property type="entry name" value="PTP-SAK"/>
</dbReference>
<name>A0A160N4U1_9GAMM</name>
<dbReference type="SUPFAM" id="SSF52799">
    <property type="entry name" value="(Phosphotyrosine protein) phosphatases II"/>
    <property type="match status" value="1"/>
</dbReference>
<feature type="binding site" evidence="3">
    <location>
        <position position="331"/>
    </location>
    <ligand>
        <name>Mg(2+)</name>
        <dbReference type="ChEBI" id="CHEBI:18420"/>
        <label>1</label>
    </ligand>
</feature>
<evidence type="ECO:0000313" key="5">
    <source>
        <dbReference type="EMBL" id="AND70638.1"/>
    </source>
</evidence>
<dbReference type="InterPro" id="IPR003595">
    <property type="entry name" value="Tyr_Pase_cat"/>
</dbReference>
<comment type="cofactor">
    <cofactor evidence="3">
        <name>Mg(2+)</name>
        <dbReference type="ChEBI" id="CHEBI:18420"/>
    </cofactor>
    <text evidence="3">Binds 2 magnesium ions per subunit.</text>
</comment>
<feature type="domain" description="Tyrosine specific protein phosphatases" evidence="4">
    <location>
        <begin position="497"/>
        <end position="567"/>
    </location>
</feature>
<dbReference type="GO" id="GO:0016791">
    <property type="term" value="F:phosphatase activity"/>
    <property type="evidence" value="ECO:0007669"/>
    <property type="project" value="UniProtKB-ARBA"/>
</dbReference>
<dbReference type="InterPro" id="IPR036705">
    <property type="entry name" value="Ribosyl_crysJ1_sf"/>
</dbReference>
<keyword evidence="3" id="KW-0479">Metal-binding</keyword>
<dbReference type="InterPro" id="IPR005502">
    <property type="entry name" value="Ribosyl_crysJ1"/>
</dbReference>
<dbReference type="AlphaFoldDB" id="A0A160N4U1"/>
<feature type="binding site" evidence="3">
    <location>
        <position position="329"/>
    </location>
    <ligand>
        <name>Mg(2+)</name>
        <dbReference type="ChEBI" id="CHEBI:18420"/>
        <label>1</label>
    </ligand>
</feature>
<evidence type="ECO:0000259" key="4">
    <source>
        <dbReference type="PROSITE" id="PS50056"/>
    </source>
</evidence>
<dbReference type="EMBL" id="CP014841">
    <property type="protein sequence ID" value="AND70638.1"/>
    <property type="molecule type" value="Genomic_DNA"/>
</dbReference>
<evidence type="ECO:0000313" key="6">
    <source>
        <dbReference type="Proteomes" id="UP000077255"/>
    </source>
</evidence>
<dbReference type="STRING" id="445710.ATSB10_31840"/>
<feature type="binding site" evidence="3">
    <location>
        <position position="332"/>
    </location>
    <ligand>
        <name>Mg(2+)</name>
        <dbReference type="ChEBI" id="CHEBI:18420"/>
        <label>1</label>
    </ligand>
</feature>
<evidence type="ECO:0000256" key="1">
    <source>
        <dbReference type="ARBA" id="ARBA00010702"/>
    </source>
</evidence>
<dbReference type="PROSITE" id="PS50056">
    <property type="entry name" value="TYR_PHOSPHATASE_2"/>
    <property type="match status" value="1"/>
</dbReference>
<feature type="binding site" evidence="3">
    <location>
        <position position="126"/>
    </location>
    <ligand>
        <name>Mg(2+)</name>
        <dbReference type="ChEBI" id="CHEBI:18420"/>
        <label>1</label>
    </ligand>
</feature>
<keyword evidence="6" id="KW-1185">Reference proteome</keyword>
<dbReference type="PANTHER" id="PTHR16222:SF24">
    <property type="entry name" value="ADP-RIBOSYLHYDROLASE ARH3"/>
    <property type="match status" value="1"/>
</dbReference>